<dbReference type="AlphaFoldDB" id="A0A0K6S6Z7"/>
<sequence>MGTPGHLITSPRMFPPPPHISIPPVHPPPPHAGERHTQYLRDGSFLDFSDELPHGSPSSERKKKKKKEKEKGYPGDVFGSSAQAAHQTAISPSPHLPLPSVATPAAGSDSVWWSVTGLPETGTHGNEHASPTPCAAACSAQASQASHVPPPPGFSSHDSLAVCPLSTGVNPQHQQQQQQVLSVAESVKQNRIPPTTHRGHDGGLGMRGQKKKIKFGEIHERWYEIGSGTADVLFSTVTFPGFQPAPLQPILKAASLSRMLPTDMNREMTVTERQNFNTEEGVKRREELYRKLGLRGNKGTGVLRRSLPAPESYFPPPPEAPPSGETEVPLMLSISSDEEEGESLRERQQRKVFNTRQHIVKSDPQRVQAPNRVSPRDTQNISGGRRGRTLTAAGLPSPSRSLHHPHPYAHSSSMSLQSHNLCPAWGPLGSELAASSSSSTANRARNRVDRLLVFDQASPQLSKLVGLGGSKHEKETEKEKDRDVVIQTELVAQKVKEEEGEGAVKVKEEEGEGMTSEERGKPFSFSALA</sequence>
<feature type="region of interest" description="Disordered" evidence="1">
    <location>
        <begin position="496"/>
        <end position="529"/>
    </location>
</feature>
<feature type="region of interest" description="Disordered" evidence="1">
    <location>
        <begin position="299"/>
        <end position="414"/>
    </location>
</feature>
<proteinExistence type="predicted"/>
<evidence type="ECO:0000313" key="2">
    <source>
        <dbReference type="EMBL" id="CUC09349.1"/>
    </source>
</evidence>
<name>A0A0K6S6Z7_9ALVE</name>
<accession>A0A0K6S6Z7</accession>
<feature type="compositionally biased region" description="Low complexity" evidence="1">
    <location>
        <begin position="389"/>
        <end position="400"/>
    </location>
</feature>
<dbReference type="EMBL" id="CDMZ01000631">
    <property type="protein sequence ID" value="CUC09349.1"/>
    <property type="molecule type" value="Genomic_DNA"/>
</dbReference>
<organism evidence="2">
    <name type="scientific">Chromera velia CCMP2878</name>
    <dbReference type="NCBI Taxonomy" id="1169474"/>
    <lineage>
        <taxon>Eukaryota</taxon>
        <taxon>Sar</taxon>
        <taxon>Alveolata</taxon>
        <taxon>Colpodellida</taxon>
        <taxon>Chromeraceae</taxon>
        <taxon>Chromera</taxon>
    </lineage>
</organism>
<feature type="compositionally biased region" description="Pro residues" evidence="1">
    <location>
        <begin position="13"/>
        <end position="31"/>
    </location>
</feature>
<feature type="compositionally biased region" description="Basic and acidic residues" evidence="1">
    <location>
        <begin position="496"/>
        <end position="508"/>
    </location>
</feature>
<evidence type="ECO:0000256" key="1">
    <source>
        <dbReference type="SAM" id="MobiDB-lite"/>
    </source>
</evidence>
<reference evidence="2" key="1">
    <citation type="submission" date="2014-11" db="EMBL/GenBank/DDBJ databases">
        <title>Molecular phylogeny of cliff fern family Woodsiaceae with morphological implications.</title>
        <authorList>
            <person name="Shao Y.-Z."/>
            <person name="Wei R."/>
            <person name="Zhang X.-C."/>
        </authorList>
    </citation>
    <scope>NUCLEOTIDE SEQUENCE</scope>
</reference>
<gene>
    <name evidence="2" type="ORF">Cvel_18751.t2.CR1</name>
</gene>
<feature type="region of interest" description="Disordered" evidence="1">
    <location>
        <begin position="1"/>
        <end position="75"/>
    </location>
</feature>
<protein>
    <submittedName>
        <fullName evidence="2">Uncharacterized protein</fullName>
    </submittedName>
</protein>
<dbReference type="VEuPathDB" id="CryptoDB:Cvel_18751"/>